<keyword evidence="2" id="KW-1185">Reference proteome</keyword>
<protein>
    <recommendedName>
        <fullName evidence="3">Ferrochelatase</fullName>
    </recommendedName>
</protein>
<evidence type="ECO:0000313" key="1">
    <source>
        <dbReference type="EMBL" id="PAX45949.1"/>
    </source>
</evidence>
<dbReference type="OrthoDB" id="328345at2"/>
<proteinExistence type="predicted"/>
<dbReference type="AlphaFoldDB" id="A0A2A2TAE0"/>
<evidence type="ECO:0008006" key="3">
    <source>
        <dbReference type="Google" id="ProtNLM"/>
    </source>
</evidence>
<evidence type="ECO:0000313" key="2">
    <source>
        <dbReference type="Proteomes" id="UP000218238"/>
    </source>
</evidence>
<comment type="caution">
    <text evidence="1">The sequence shown here is derived from an EMBL/GenBank/DDBJ whole genome shotgun (WGS) entry which is preliminary data.</text>
</comment>
<accession>A0A2A2TAE0</accession>
<dbReference type="EMBL" id="NTFS01000632">
    <property type="protein sequence ID" value="PAX45949.1"/>
    <property type="molecule type" value="Genomic_DNA"/>
</dbReference>
<organism evidence="1 2">
    <name type="scientific">Brunnivagina elsteri CCALA 953</name>
    <dbReference type="NCBI Taxonomy" id="987040"/>
    <lineage>
        <taxon>Bacteria</taxon>
        <taxon>Bacillati</taxon>
        <taxon>Cyanobacteriota</taxon>
        <taxon>Cyanophyceae</taxon>
        <taxon>Nostocales</taxon>
        <taxon>Calotrichaceae</taxon>
        <taxon>Brunnivagina</taxon>
    </lineage>
</organism>
<name>A0A2A2TAE0_9CYAN</name>
<sequence length="245" mass="29110">MQSKIISTYNFEILDEIITQQGIRPLSLNPNRNLITSFREIGDLITENTCHSKIIDCMSQTLEKIIRSQLVNFPENIFWDFDLMVFSMLEQALIAEDGAIIFLESFGRKIELLMDMFGCRGEIRFRYVHDFMYGFDWARWVKKDPENRSNIKPFSLIFLDYLLAKGKEILNSISIDDKRYHHISSRSFRNAFCFPRDPKDEYRLLTYLADYGLIPVHAWNWNAEPIWNKPFDEIREQVCLKNRNL</sequence>
<reference evidence="1 2" key="1">
    <citation type="submission" date="2017-08" db="EMBL/GenBank/DDBJ databases">
        <title>Draft genome sequence of filamentous cyanobacterium Calothrix elsteri CCALA 953.</title>
        <authorList>
            <person name="Gagunashvili A.N."/>
            <person name="Elster J."/>
            <person name="Andresson O.S."/>
        </authorList>
    </citation>
    <scope>NUCLEOTIDE SEQUENCE [LARGE SCALE GENOMIC DNA]</scope>
    <source>
        <strain evidence="1 2">CCALA 953</strain>
    </source>
</reference>
<dbReference type="RefSeq" id="WP_095724977.1">
    <property type="nucleotide sequence ID" value="NZ_NTFS01000632.1"/>
</dbReference>
<gene>
    <name evidence="1" type="ORF">CK510_29330</name>
</gene>
<dbReference type="Proteomes" id="UP000218238">
    <property type="component" value="Unassembled WGS sequence"/>
</dbReference>